<feature type="transmembrane region" description="Helical" evidence="1">
    <location>
        <begin position="45"/>
        <end position="71"/>
    </location>
</feature>
<organism evidence="2 3">
    <name type="scientific">Paenibacillus cremeus</name>
    <dbReference type="NCBI Taxonomy" id="2163881"/>
    <lineage>
        <taxon>Bacteria</taxon>
        <taxon>Bacillati</taxon>
        <taxon>Bacillota</taxon>
        <taxon>Bacilli</taxon>
        <taxon>Bacillales</taxon>
        <taxon>Paenibacillaceae</taxon>
        <taxon>Paenibacillus</taxon>
    </lineage>
</organism>
<accession>A0A559KE35</accession>
<dbReference type="OrthoDB" id="2647690at2"/>
<gene>
    <name evidence="2" type="ORF">FPZ49_08235</name>
</gene>
<dbReference type="AlphaFoldDB" id="A0A559KE35"/>
<evidence type="ECO:0000256" key="1">
    <source>
        <dbReference type="SAM" id="Phobius"/>
    </source>
</evidence>
<keyword evidence="3" id="KW-1185">Reference proteome</keyword>
<sequence length="72" mass="8358">MLKYLLMLAFLIVVFAFVFSIAAIRKQKDREMDKGMNHTSVKHNILANPMLIAYVLFPVAVVLGAMIWMYYF</sequence>
<evidence type="ECO:0000313" key="3">
    <source>
        <dbReference type="Proteomes" id="UP000317036"/>
    </source>
</evidence>
<dbReference type="RefSeq" id="WP_144845410.1">
    <property type="nucleotide sequence ID" value="NZ_VNJI01000008.1"/>
</dbReference>
<keyword evidence="1" id="KW-1133">Transmembrane helix</keyword>
<protein>
    <recommendedName>
        <fullName evidence="4">Short-chain dehydrogenase</fullName>
    </recommendedName>
</protein>
<name>A0A559KE35_9BACL</name>
<keyword evidence="1" id="KW-0472">Membrane</keyword>
<evidence type="ECO:0008006" key="4">
    <source>
        <dbReference type="Google" id="ProtNLM"/>
    </source>
</evidence>
<dbReference type="EMBL" id="VNJI01000008">
    <property type="protein sequence ID" value="TVY10378.1"/>
    <property type="molecule type" value="Genomic_DNA"/>
</dbReference>
<dbReference type="Proteomes" id="UP000317036">
    <property type="component" value="Unassembled WGS sequence"/>
</dbReference>
<comment type="caution">
    <text evidence="2">The sequence shown here is derived from an EMBL/GenBank/DDBJ whole genome shotgun (WGS) entry which is preliminary data.</text>
</comment>
<proteinExistence type="predicted"/>
<feature type="transmembrane region" description="Helical" evidence="1">
    <location>
        <begin position="6"/>
        <end position="24"/>
    </location>
</feature>
<keyword evidence="1" id="KW-0812">Transmembrane</keyword>
<evidence type="ECO:0000313" key="2">
    <source>
        <dbReference type="EMBL" id="TVY10378.1"/>
    </source>
</evidence>
<reference evidence="2 3" key="1">
    <citation type="submission" date="2019-07" db="EMBL/GenBank/DDBJ databases">
        <authorList>
            <person name="Kim J."/>
        </authorList>
    </citation>
    <scope>NUCLEOTIDE SEQUENCE [LARGE SCALE GENOMIC DNA]</scope>
    <source>
        <strain evidence="2 3">JC52</strain>
    </source>
</reference>